<dbReference type="InterPro" id="IPR052552">
    <property type="entry name" value="YeaO-like"/>
</dbReference>
<dbReference type="RefSeq" id="WP_079552825.1">
    <property type="nucleotide sequence ID" value="NZ_LT670847.1"/>
</dbReference>
<dbReference type="PANTHER" id="PTHR36849">
    <property type="entry name" value="CYTOPLASMIC PROTEIN-RELATED"/>
    <property type="match status" value="1"/>
</dbReference>
<evidence type="ECO:0000313" key="1">
    <source>
        <dbReference type="EMBL" id="SHM18605.1"/>
    </source>
</evidence>
<evidence type="ECO:0000313" key="2">
    <source>
        <dbReference type="Proteomes" id="UP000190911"/>
    </source>
</evidence>
<reference evidence="1 2" key="1">
    <citation type="submission" date="2016-11" db="EMBL/GenBank/DDBJ databases">
        <authorList>
            <person name="Jaros S."/>
            <person name="Januszkiewicz K."/>
            <person name="Wedrychowicz H."/>
        </authorList>
    </citation>
    <scope>NUCLEOTIDE SEQUENCE [LARGE SCALE GENOMIC DNA]</scope>
    <source>
        <strain evidence="1 2">ACAM 12</strain>
    </source>
</reference>
<keyword evidence="2" id="KW-1185">Reference proteome</keyword>
<sequence>MPAANVPLPEKIHCKRAYDDLSAGDGYRVLVDGMWPRGVSKDALKLDDWQKALAPSTELRRWFGHDPQRWAGFYQKFFNELEQSADATAAIDALLRACNGRTLTLVYAAKDEQHNNAVALKRYLDA</sequence>
<dbReference type="Pfam" id="PF22752">
    <property type="entry name" value="DUF488-N3i"/>
    <property type="match status" value="1"/>
</dbReference>
<dbReference type="STRING" id="29571.SAMN05878437_1670"/>
<proteinExistence type="predicted"/>
<dbReference type="PANTHER" id="PTHR36849:SF1">
    <property type="entry name" value="CYTOPLASMIC PROTEIN"/>
    <property type="match status" value="1"/>
</dbReference>
<dbReference type="Proteomes" id="UP000190911">
    <property type="component" value="Chromosome I"/>
</dbReference>
<name>A0A1M7GQZ2_9GAMM</name>
<dbReference type="InParanoid" id="A0A1M7GQZ2"/>
<dbReference type="EMBL" id="LT670847">
    <property type="protein sequence ID" value="SHM18605.1"/>
    <property type="molecule type" value="Genomic_DNA"/>
</dbReference>
<protein>
    <submittedName>
        <fullName evidence="1">Uncharacterized conserved protein YeaO, DUF488 family</fullName>
    </submittedName>
</protein>
<accession>A0A1M7GQZ2</accession>
<dbReference type="OrthoDB" id="9790745at2"/>
<dbReference type="FunCoup" id="A0A1M7GQZ2">
    <property type="interactions" value="24"/>
</dbReference>
<dbReference type="AlphaFoldDB" id="A0A1M7GQZ2"/>
<organism evidence="1 2">
    <name type="scientific">Vreelandella subglaciescola</name>
    <dbReference type="NCBI Taxonomy" id="29571"/>
    <lineage>
        <taxon>Bacteria</taxon>
        <taxon>Pseudomonadati</taxon>
        <taxon>Pseudomonadota</taxon>
        <taxon>Gammaproteobacteria</taxon>
        <taxon>Oceanospirillales</taxon>
        <taxon>Halomonadaceae</taxon>
        <taxon>Vreelandella</taxon>
    </lineage>
</organism>
<gene>
    <name evidence="1" type="ORF">SAMN05878437_1670</name>
</gene>